<keyword evidence="3" id="KW-1185">Reference proteome</keyword>
<organism evidence="2 3">
    <name type="scientific">Kaistia nematophila</name>
    <dbReference type="NCBI Taxonomy" id="2994654"/>
    <lineage>
        <taxon>Bacteria</taxon>
        <taxon>Pseudomonadati</taxon>
        <taxon>Pseudomonadota</taxon>
        <taxon>Alphaproteobacteria</taxon>
        <taxon>Hyphomicrobiales</taxon>
        <taxon>Kaistiaceae</taxon>
        <taxon>Kaistia</taxon>
    </lineage>
</organism>
<dbReference type="Proteomes" id="UP001144805">
    <property type="component" value="Unassembled WGS sequence"/>
</dbReference>
<dbReference type="AlphaFoldDB" id="A0A9X3E1B1"/>
<name>A0A9X3E1B1_9HYPH</name>
<protein>
    <submittedName>
        <fullName evidence="2">Hydantoinase B/oxoprolinase family protein</fullName>
    </submittedName>
</protein>
<dbReference type="GO" id="GO:0005829">
    <property type="term" value="C:cytosol"/>
    <property type="evidence" value="ECO:0007669"/>
    <property type="project" value="TreeGrafter"/>
</dbReference>
<dbReference type="PANTHER" id="PTHR11365:SF23">
    <property type="entry name" value="HYPOTHETICAL 5-OXOPROLINASE (EUROFUNG)-RELATED"/>
    <property type="match status" value="1"/>
</dbReference>
<dbReference type="RefSeq" id="WP_266338860.1">
    <property type="nucleotide sequence ID" value="NZ_JAPKNK010000004.1"/>
</dbReference>
<dbReference type="GO" id="GO:0006749">
    <property type="term" value="P:glutathione metabolic process"/>
    <property type="evidence" value="ECO:0007669"/>
    <property type="project" value="TreeGrafter"/>
</dbReference>
<evidence type="ECO:0000313" key="3">
    <source>
        <dbReference type="Proteomes" id="UP001144805"/>
    </source>
</evidence>
<evidence type="ECO:0000259" key="1">
    <source>
        <dbReference type="Pfam" id="PF02538"/>
    </source>
</evidence>
<sequence length="533" mass="57832">MSNLDPFTQQIIRNYLFSTTEEMIQTTVLTAYSPTFSEGFDFSCALFDRSGKMVIQSRGVGVHLGSLVGAMQAMVAKFPEPVSGDVFITNNPYLGTHQSDVIVARPIFCEARHVGYAVNIGHWTDIGGMSAGGCAGTSTHVVQDGLIIPLSRLFRAGVLVEETRDFILANVRLPEDDWGDLMSQLSATAIAEQRIQSLAERYGVDAVIDGMSASIDYSRARFLAKMQEVPDGVYEAVDYIEDDGLSDARYPIQVKVTKSPEGFLIDFEGSAPQAPTPVNATFTSARASAYAAIVAIVDPATPVNAGIFDLIEMRAPERSIVNAAWPAPVYGCTFEMAKRVPETILKAFADKVPERVAAGSHASGNNLAGRAVDPKTGEDLVWYNYYEGGQGATTAADGNDAVYFWGETSHNQPIEVWEHKYQVLVERYGLRDGSGGNGKHKGGRGTVHEYKLLQDHYLSGLGDRHRVAPWGLSGGEPGAPNRWTLRRDGITKDLAEWYGLKSPSKFYNIHLQKDDVLIIETGGGGGYGKSEAA</sequence>
<proteinExistence type="predicted"/>
<dbReference type="Pfam" id="PF02538">
    <property type="entry name" value="Hydantoinase_B"/>
    <property type="match status" value="1"/>
</dbReference>
<evidence type="ECO:0000313" key="2">
    <source>
        <dbReference type="EMBL" id="MCX5569891.1"/>
    </source>
</evidence>
<dbReference type="InterPro" id="IPR003692">
    <property type="entry name" value="Hydantoinase_B"/>
</dbReference>
<comment type="caution">
    <text evidence="2">The sequence shown here is derived from an EMBL/GenBank/DDBJ whole genome shotgun (WGS) entry which is preliminary data.</text>
</comment>
<reference evidence="2" key="1">
    <citation type="submission" date="2022-11" db="EMBL/GenBank/DDBJ databases">
        <title>Biodiversity and phylogenetic relationships of bacteria.</title>
        <authorList>
            <person name="Machado R.A.R."/>
            <person name="Bhat A."/>
            <person name="Loulou A."/>
            <person name="Kallel S."/>
        </authorList>
    </citation>
    <scope>NUCLEOTIDE SEQUENCE</scope>
    <source>
        <strain evidence="2">K-TC2</strain>
    </source>
</reference>
<accession>A0A9X3E1B1</accession>
<dbReference type="InterPro" id="IPR045079">
    <property type="entry name" value="Oxoprolinase-like"/>
</dbReference>
<dbReference type="PANTHER" id="PTHR11365">
    <property type="entry name" value="5-OXOPROLINASE RELATED"/>
    <property type="match status" value="1"/>
</dbReference>
<gene>
    <name evidence="2" type="ORF">OSH07_11860</name>
</gene>
<dbReference type="GO" id="GO:0017168">
    <property type="term" value="F:5-oxoprolinase (ATP-hydrolyzing) activity"/>
    <property type="evidence" value="ECO:0007669"/>
    <property type="project" value="TreeGrafter"/>
</dbReference>
<feature type="domain" description="Hydantoinase B/oxoprolinase" evidence="1">
    <location>
        <begin position="5"/>
        <end position="529"/>
    </location>
</feature>
<dbReference type="EMBL" id="JAPKNK010000004">
    <property type="protein sequence ID" value="MCX5569891.1"/>
    <property type="molecule type" value="Genomic_DNA"/>
</dbReference>